<protein>
    <submittedName>
        <fullName evidence="10">CSON004488 protein</fullName>
    </submittedName>
</protein>
<evidence type="ECO:0000256" key="1">
    <source>
        <dbReference type="ARBA" id="ARBA00004473"/>
    </source>
</evidence>
<dbReference type="Pfam" id="PF09779">
    <property type="entry name" value="Ima1_N"/>
    <property type="match status" value="1"/>
</dbReference>
<evidence type="ECO:0000256" key="2">
    <source>
        <dbReference type="ARBA" id="ARBA00007600"/>
    </source>
</evidence>
<dbReference type="PANTHER" id="PTHR28646">
    <property type="entry name" value="TRANSMEMBRANE PROTEIN 201"/>
    <property type="match status" value="1"/>
</dbReference>
<keyword evidence="6" id="KW-0539">Nucleus</keyword>
<reference evidence="10" key="1">
    <citation type="submission" date="2018-04" db="EMBL/GenBank/DDBJ databases">
        <authorList>
            <person name="Go L.Y."/>
            <person name="Mitchell J.A."/>
        </authorList>
    </citation>
    <scope>NUCLEOTIDE SEQUENCE</scope>
    <source>
        <tissue evidence="10">Whole organism</tissue>
    </source>
</reference>
<reference evidence="11" key="2">
    <citation type="submission" date="2018-07" db="EMBL/GenBank/DDBJ databases">
        <authorList>
            <person name="Quirk P.G."/>
            <person name="Krulwich T.A."/>
        </authorList>
    </citation>
    <scope>NUCLEOTIDE SEQUENCE</scope>
</reference>
<feature type="domain" description="Ima1 N-terminal" evidence="9">
    <location>
        <begin position="40"/>
        <end position="161"/>
    </location>
</feature>
<evidence type="ECO:0000256" key="5">
    <source>
        <dbReference type="ARBA" id="ARBA00023136"/>
    </source>
</evidence>
<dbReference type="VEuPathDB" id="VectorBase:CSON004488"/>
<comment type="similarity">
    <text evidence="2">Belongs to the TMEM201 family.</text>
</comment>
<evidence type="ECO:0000313" key="11">
    <source>
        <dbReference type="EMBL" id="SSX21373.1"/>
    </source>
</evidence>
<dbReference type="GO" id="GO:0005521">
    <property type="term" value="F:lamin binding"/>
    <property type="evidence" value="ECO:0007669"/>
    <property type="project" value="TreeGrafter"/>
</dbReference>
<feature type="transmembrane region" description="Helical" evidence="8">
    <location>
        <begin position="6"/>
        <end position="30"/>
    </location>
</feature>
<evidence type="ECO:0000256" key="8">
    <source>
        <dbReference type="SAM" id="Phobius"/>
    </source>
</evidence>
<evidence type="ECO:0000256" key="6">
    <source>
        <dbReference type="ARBA" id="ARBA00023242"/>
    </source>
</evidence>
<feature type="region of interest" description="Disordered" evidence="7">
    <location>
        <begin position="568"/>
        <end position="599"/>
    </location>
</feature>
<dbReference type="PANTHER" id="PTHR28646:SF1">
    <property type="entry name" value="TRANSMEMBRANE PROTEIN 201"/>
    <property type="match status" value="1"/>
</dbReference>
<feature type="transmembrane region" description="Helical" evidence="8">
    <location>
        <begin position="198"/>
        <end position="220"/>
    </location>
</feature>
<dbReference type="InterPro" id="IPR018617">
    <property type="entry name" value="Ima1_N"/>
</dbReference>
<dbReference type="GO" id="GO:0005637">
    <property type="term" value="C:nuclear inner membrane"/>
    <property type="evidence" value="ECO:0007669"/>
    <property type="project" value="UniProtKB-SubCell"/>
</dbReference>
<gene>
    <name evidence="10" type="primary">CSON004488</name>
</gene>
<proteinExistence type="inferred from homology"/>
<feature type="transmembrane region" description="Helical" evidence="8">
    <location>
        <begin position="240"/>
        <end position="259"/>
    </location>
</feature>
<evidence type="ECO:0000256" key="7">
    <source>
        <dbReference type="SAM" id="MobiDB-lite"/>
    </source>
</evidence>
<feature type="transmembrane region" description="Helical" evidence="8">
    <location>
        <begin position="302"/>
        <end position="318"/>
    </location>
</feature>
<dbReference type="GO" id="GO:0030473">
    <property type="term" value="P:nuclear migration along microtubule"/>
    <property type="evidence" value="ECO:0007669"/>
    <property type="project" value="TreeGrafter"/>
</dbReference>
<organism evidence="10">
    <name type="scientific">Culicoides sonorensis</name>
    <name type="common">Biting midge</name>
    <dbReference type="NCBI Taxonomy" id="179676"/>
    <lineage>
        <taxon>Eukaryota</taxon>
        <taxon>Metazoa</taxon>
        <taxon>Ecdysozoa</taxon>
        <taxon>Arthropoda</taxon>
        <taxon>Hexapoda</taxon>
        <taxon>Insecta</taxon>
        <taxon>Pterygota</taxon>
        <taxon>Neoptera</taxon>
        <taxon>Endopterygota</taxon>
        <taxon>Diptera</taxon>
        <taxon>Nematocera</taxon>
        <taxon>Chironomoidea</taxon>
        <taxon>Ceratopogonidae</taxon>
        <taxon>Ceratopogoninae</taxon>
        <taxon>Culicoides</taxon>
        <taxon>Monoculicoides</taxon>
    </lineage>
</organism>
<keyword evidence="4 8" id="KW-1133">Transmembrane helix</keyword>
<evidence type="ECO:0000256" key="4">
    <source>
        <dbReference type="ARBA" id="ARBA00022989"/>
    </source>
</evidence>
<comment type="subcellular location">
    <subcellularLocation>
        <location evidence="1">Nucleus inner membrane</location>
        <topology evidence="1">Multi-pass membrane protein</topology>
    </subcellularLocation>
</comment>
<evidence type="ECO:0000313" key="10">
    <source>
        <dbReference type="EMBL" id="SSX00993.1"/>
    </source>
</evidence>
<dbReference type="EMBL" id="UFQT01000188">
    <property type="protein sequence ID" value="SSX21373.1"/>
    <property type="molecule type" value="Genomic_DNA"/>
</dbReference>
<accession>A0A336KDR3</accession>
<evidence type="ECO:0000256" key="3">
    <source>
        <dbReference type="ARBA" id="ARBA00022692"/>
    </source>
</evidence>
<dbReference type="EMBL" id="UFQS01000188">
    <property type="protein sequence ID" value="SSX00993.1"/>
    <property type="molecule type" value="Genomic_DNA"/>
</dbReference>
<dbReference type="AlphaFoldDB" id="A0A336KDR3"/>
<sequence length="702" mass="79495">MNQFLQGIGILLPFISLLLVGILSIAKILLFIRRKFPITVNCWFCNKYEKLPYDSRNSFICSGCQQYNGFTKDGDYNRPIPEMFYSKLNPVTNCVFSEENVYALKKSNGLCYNCNRNQELMILQLASFVPDNDENFDEEVEKYRQNLEKSYRLCAQCERVVKRSLNQVKSHIVGSKMTKLSEKMNQNREISSSSKLKIIKIGVHAIFVITVINFFVSLNGFTISGDKLIKTFGNEIGEKLLSGISYVLAVKSLVVELILRGLDNPILQGAYIYLTSGIENLQTLTGTFDYQNLLSSIDFKEFFNISTMLITVMLIILLEGQHLMSQLALLFFCSLKTLLHNHEMLLEPLDTDFIHVLDLICVFMALILSYHNSSKSQVTFKYSDNLNRSFHKICPEIEDEESDHELDDTYSDSCSNLLNSTLKSQSGEFVRNGSFYHNPDYSRPPSVFSTSFKSPSELLNTSRISTKNVMDNVGKLTQLNINHTLNNSMRSFKATSVIENPFYNHINLDRQTPSSVISYRSRNVISPPKLNHDTVSEASWVAGGFWTSPKKSTLPANSDFMPIISRTSSQSSGFESQPGMGSRENSVEKDKTPKIMNNTNMRPIRPHPVYAGQAPSFNGNASGTGFLKPISRMDNSVLSPSRISLTSRQSNRSLFDESHFNDTSSLYNYRSNGRFVTPTSPLNNSSRSIFNFKKFRTDLPNL</sequence>
<dbReference type="InterPro" id="IPR040041">
    <property type="entry name" value="TMEM201"/>
</dbReference>
<dbReference type="GO" id="GO:0051015">
    <property type="term" value="F:actin filament binding"/>
    <property type="evidence" value="ECO:0007669"/>
    <property type="project" value="TreeGrafter"/>
</dbReference>
<keyword evidence="5 8" id="KW-0472">Membrane</keyword>
<evidence type="ECO:0000259" key="9">
    <source>
        <dbReference type="Pfam" id="PF09779"/>
    </source>
</evidence>
<keyword evidence="3 8" id="KW-0812">Transmembrane</keyword>
<name>A0A336KDR3_CULSO</name>